<reference evidence="2" key="1">
    <citation type="journal article" date="2020" name="Nature">
        <title>Giant virus diversity and host interactions through global metagenomics.</title>
        <authorList>
            <person name="Schulz F."/>
            <person name="Roux S."/>
            <person name="Paez-Espino D."/>
            <person name="Jungbluth S."/>
            <person name="Walsh D.A."/>
            <person name="Denef V.J."/>
            <person name="McMahon K.D."/>
            <person name="Konstantinidis K.T."/>
            <person name="Eloe-Fadrosh E.A."/>
            <person name="Kyrpides N.C."/>
            <person name="Woyke T."/>
        </authorList>
    </citation>
    <scope>NUCLEOTIDE SEQUENCE</scope>
    <source>
        <strain evidence="2">GVMAG-M-3300024510-1</strain>
    </source>
</reference>
<organism evidence="2">
    <name type="scientific">viral metagenome</name>
    <dbReference type="NCBI Taxonomy" id="1070528"/>
    <lineage>
        <taxon>unclassified sequences</taxon>
        <taxon>metagenomes</taxon>
        <taxon>organismal metagenomes</taxon>
    </lineage>
</organism>
<evidence type="ECO:0000256" key="1">
    <source>
        <dbReference type="SAM" id="MobiDB-lite"/>
    </source>
</evidence>
<sequence length="160" mass="18208">MTSRLISPELSLLRHREKFFALTEEERRVRNEHKKFLAVFLDQCVSNGFTQAIYTVPPMIPGPFASYDVHEMTLYLAKYCRSAGYTVAFYGPESPTTLRISGWESGDWMDKNRPPPTEVSMKRPALAKKTPTTKVTPEEASILAQQGALTRRLRAQVDKL</sequence>
<name>A0A6C0IV62_9ZZZZ</name>
<dbReference type="EMBL" id="MN740272">
    <property type="protein sequence ID" value="QHT97128.1"/>
    <property type="molecule type" value="Genomic_DNA"/>
</dbReference>
<feature type="compositionally biased region" description="Low complexity" evidence="1">
    <location>
        <begin position="127"/>
        <end position="139"/>
    </location>
</feature>
<proteinExistence type="predicted"/>
<evidence type="ECO:0000313" key="2">
    <source>
        <dbReference type="EMBL" id="QHT97128.1"/>
    </source>
</evidence>
<feature type="region of interest" description="Disordered" evidence="1">
    <location>
        <begin position="109"/>
        <end position="139"/>
    </location>
</feature>
<accession>A0A6C0IV62</accession>
<protein>
    <submittedName>
        <fullName evidence="2">Uncharacterized protein</fullName>
    </submittedName>
</protein>
<dbReference type="AlphaFoldDB" id="A0A6C0IV62"/>